<dbReference type="Proteomes" id="UP000346198">
    <property type="component" value="Unassembled WGS sequence"/>
</dbReference>
<feature type="chain" id="PRO_5025342873" description="PEP-CTERM protein-sorting domain-containing protein" evidence="1">
    <location>
        <begin position="20"/>
        <end position="251"/>
    </location>
</feature>
<dbReference type="InterPro" id="IPR013424">
    <property type="entry name" value="Ice-binding_C"/>
</dbReference>
<dbReference type="AlphaFoldDB" id="A0A6C2UN80"/>
<feature type="signal peptide" evidence="1">
    <location>
        <begin position="1"/>
        <end position="19"/>
    </location>
</feature>
<evidence type="ECO:0000313" key="3">
    <source>
        <dbReference type="Proteomes" id="UP000346198"/>
    </source>
</evidence>
<dbReference type="RefSeq" id="WP_136063162.1">
    <property type="nucleotide sequence ID" value="NZ_CAAHFH010000002.1"/>
</dbReference>
<accession>A0A6C2UN80</accession>
<keyword evidence="1" id="KW-0732">Signal</keyword>
<dbReference type="EMBL" id="CAAHFH010000002">
    <property type="protein sequence ID" value="VGO21722.1"/>
    <property type="molecule type" value="Genomic_DNA"/>
</dbReference>
<evidence type="ECO:0000313" key="2">
    <source>
        <dbReference type="EMBL" id="VGO21722.1"/>
    </source>
</evidence>
<evidence type="ECO:0000256" key="1">
    <source>
        <dbReference type="SAM" id="SignalP"/>
    </source>
</evidence>
<organism evidence="2 3">
    <name type="scientific">Pontiella sulfatireligans</name>
    <dbReference type="NCBI Taxonomy" id="2750658"/>
    <lineage>
        <taxon>Bacteria</taxon>
        <taxon>Pseudomonadati</taxon>
        <taxon>Kiritimatiellota</taxon>
        <taxon>Kiritimatiellia</taxon>
        <taxon>Kiritimatiellales</taxon>
        <taxon>Pontiellaceae</taxon>
        <taxon>Pontiella</taxon>
    </lineage>
</organism>
<name>A0A6C2UN80_9BACT</name>
<keyword evidence="3" id="KW-1185">Reference proteome</keyword>
<reference evidence="2 3" key="1">
    <citation type="submission" date="2019-04" db="EMBL/GenBank/DDBJ databases">
        <authorList>
            <person name="Van Vliet M D."/>
        </authorList>
    </citation>
    <scope>NUCLEOTIDE SEQUENCE [LARGE SCALE GENOMIC DNA]</scope>
    <source>
        <strain evidence="2 3">F21</strain>
    </source>
</reference>
<proteinExistence type="predicted"/>
<dbReference type="NCBIfam" id="TIGR02595">
    <property type="entry name" value="PEP_CTERM"/>
    <property type="match status" value="1"/>
</dbReference>
<protein>
    <recommendedName>
        <fullName evidence="4">PEP-CTERM protein-sorting domain-containing protein</fullName>
    </recommendedName>
</protein>
<sequence length="251" mass="26917">MKKLILASVALSCVMVASGTIVYSNNFDSATVGDSLNDMGWTGNGSSAAYVTNSTEFGSGNKLVTLVNDDGGAFRYNDLDISSAGADFVRLSFDMFFPSDYTSDAYVRVSAKGDVADANNGNVNWLDMGYGSRDVSIGSDIAVNTAYHFDVIMNISGSSVTWNGDDVADEQYDIWMNGSILHDDLALDRGDADVATQFNSIGFWVARGEDAVHADVLVDNIVVESIPEPATLGIIMSSAVGILFIRRRFMM</sequence>
<gene>
    <name evidence="2" type="ORF">SCARR_03797</name>
</gene>
<evidence type="ECO:0008006" key="4">
    <source>
        <dbReference type="Google" id="ProtNLM"/>
    </source>
</evidence>